<organism evidence="2">
    <name type="scientific">uncultured Caudovirales phage</name>
    <dbReference type="NCBI Taxonomy" id="2100421"/>
    <lineage>
        <taxon>Viruses</taxon>
        <taxon>Duplodnaviria</taxon>
        <taxon>Heunggongvirae</taxon>
        <taxon>Uroviricota</taxon>
        <taxon>Caudoviricetes</taxon>
        <taxon>Peduoviridae</taxon>
        <taxon>Maltschvirus</taxon>
        <taxon>Maltschvirus maltsch</taxon>
    </lineage>
</organism>
<sequence>MNPAIRSRLAPATAYANTLAAARDLSRAVDLEDIPGALHAVTIWAAWVEASKREITQ</sequence>
<proteinExistence type="predicted"/>
<name>A0A6J5RB13_9CAUD</name>
<gene>
    <name evidence="2" type="ORF">UFOVP1282_17</name>
    <name evidence="1" type="ORF">UFOVP888_18</name>
</gene>
<reference evidence="2" key="1">
    <citation type="submission" date="2020-05" db="EMBL/GenBank/DDBJ databases">
        <authorList>
            <person name="Chiriac C."/>
            <person name="Salcher M."/>
            <person name="Ghai R."/>
            <person name="Kavagutti S V."/>
        </authorList>
    </citation>
    <scope>NUCLEOTIDE SEQUENCE</scope>
</reference>
<evidence type="ECO:0000313" key="1">
    <source>
        <dbReference type="EMBL" id="CAB4169429.1"/>
    </source>
</evidence>
<protein>
    <submittedName>
        <fullName evidence="2">Uncharacterized protein</fullName>
    </submittedName>
</protein>
<dbReference type="EMBL" id="LR797221">
    <property type="protein sequence ID" value="CAB4194740.1"/>
    <property type="molecule type" value="Genomic_DNA"/>
</dbReference>
<evidence type="ECO:0000313" key="2">
    <source>
        <dbReference type="EMBL" id="CAB4194740.1"/>
    </source>
</evidence>
<accession>A0A6J5RB13</accession>
<dbReference type="EMBL" id="LR796843">
    <property type="protein sequence ID" value="CAB4169429.1"/>
    <property type="molecule type" value="Genomic_DNA"/>
</dbReference>